<dbReference type="InterPro" id="IPR017884">
    <property type="entry name" value="SANT_dom"/>
</dbReference>
<feature type="compositionally biased region" description="Low complexity" evidence="13">
    <location>
        <begin position="284"/>
        <end position="305"/>
    </location>
</feature>
<evidence type="ECO:0000256" key="10">
    <source>
        <dbReference type="ARBA" id="ARBA00023125"/>
    </source>
</evidence>
<gene>
    <name evidence="16" type="ORF">DGYR_LOCUS6185</name>
</gene>
<keyword evidence="17" id="KW-1185">Reference proteome</keyword>
<reference evidence="16 17" key="1">
    <citation type="submission" date="2020-08" db="EMBL/GenBank/DDBJ databases">
        <authorList>
            <person name="Hejnol A."/>
        </authorList>
    </citation>
    <scope>NUCLEOTIDE SEQUENCE [LARGE SCALE GENOMIC DNA]</scope>
</reference>
<dbReference type="Gene3D" id="4.10.1240.50">
    <property type="match status" value="1"/>
</dbReference>
<feature type="domain" description="ELM2" evidence="14">
    <location>
        <begin position="1"/>
        <end position="59"/>
    </location>
</feature>
<dbReference type="InterPro" id="IPR002951">
    <property type="entry name" value="Atrophin-like"/>
</dbReference>
<dbReference type="PANTHER" id="PTHR13859">
    <property type="entry name" value="ATROPHIN-RELATED"/>
    <property type="match status" value="1"/>
</dbReference>
<comment type="caution">
    <text evidence="16">The sequence shown here is derived from an EMBL/GenBank/DDBJ whole genome shotgun (WGS) entry which is preliminary data.</text>
</comment>
<dbReference type="OrthoDB" id="6147534at2759"/>
<evidence type="ECO:0000256" key="1">
    <source>
        <dbReference type="ARBA" id="ARBA00004123"/>
    </source>
</evidence>
<keyword evidence="8" id="KW-0007">Acetylation</keyword>
<sequence length="848" mass="94362">MYLRAARSMAFFVGMCDPDSGDDGSLAASKDCTTANAVDILHDCDYDKGEALQVLVKCPVPVNIEQKWNEEETRRFTKGLRQYGKNFFKIRKELLSHKEVCELVEYYYIWKKTQAASNIRLTRRRAGQKKNQKPPKIPDPILNPEGSSSAESNTEDSDSAIPHCANCFVAGANLDWQKGAKGQLCRLCYDFWKKVGADRPTGRIKEPSYLSQMDKNPTPDNQSNETEREDESEGGDADAEETNNEENENESDCSSTCSTPIPKPMELESSVCTTPPIKPPQLTSSSSASSSGSSSSSSSSSSSGSEAHTEEEGHLSPPPQLAAIPPTKPQLLTPLPHRPEPLFIQTEKTEEINGTNGESKQRPVMAVPPVQQQQQQQQQQPIPLIKQVKEELKDPADAMMPPLSLHAGLNNKSPLGPPPPLRRLPVKQEMESDEEQENSIPSSDLEDEKEAEPVSIVIKETTNAIFVKCLDRGVNSCSRTDFGFRMKPGSNWALKKSSNGEKRMSLGKTSNAPSVKDEKPKIENSKGSEAQISSHINQPVPGAYDRGHRYLGSDNTPALSQLRAYSDRACALGLSQGVPTSLAYGNSEQLLHQRSLFQHPSVGRDRLEVEFMREKQERDAREREMRERELRDFEMQEKMKRELEMKPVISGADAHIMQLQREYALRGMPLPPHLATLTGSGLHAQPHLSGVFPQVQASDIIHREREMRERALAERYQAERAMALATDPVARLQMASAVHSHNHSHSHNPFHIQPPDASSQSSSLLSAQQIQNSLSHFQPPTSLANGFPFGSHSALMERDALIQRELLARQAGNEQLIAQQHLLHHDALVREQLLQRERLGVHIQPPQR</sequence>
<feature type="compositionally biased region" description="Acidic residues" evidence="13">
    <location>
        <begin position="227"/>
        <end position="251"/>
    </location>
</feature>
<keyword evidence="6" id="KW-0862">Zinc</keyword>
<dbReference type="GO" id="GO:0008270">
    <property type="term" value="F:zinc ion binding"/>
    <property type="evidence" value="ECO:0007669"/>
    <property type="project" value="UniProtKB-KW"/>
</dbReference>
<evidence type="ECO:0000259" key="14">
    <source>
        <dbReference type="PROSITE" id="PS51156"/>
    </source>
</evidence>
<dbReference type="PROSITE" id="PS51293">
    <property type="entry name" value="SANT"/>
    <property type="match status" value="1"/>
</dbReference>
<feature type="compositionally biased region" description="Low complexity" evidence="13">
    <location>
        <begin position="758"/>
        <end position="768"/>
    </location>
</feature>
<feature type="compositionally biased region" description="Basic residues" evidence="13">
    <location>
        <begin position="121"/>
        <end position="133"/>
    </location>
</feature>
<dbReference type="InterPro" id="IPR009057">
    <property type="entry name" value="Homeodomain-like_sf"/>
</dbReference>
<keyword evidence="5" id="KW-0863">Zinc-finger</keyword>
<dbReference type="GO" id="GO:0003714">
    <property type="term" value="F:transcription corepressor activity"/>
    <property type="evidence" value="ECO:0007669"/>
    <property type="project" value="TreeGrafter"/>
</dbReference>
<keyword evidence="3" id="KW-0597">Phosphoprotein</keyword>
<feature type="compositionally biased region" description="Basic and acidic residues" evidence="13">
    <location>
        <begin position="515"/>
        <end position="526"/>
    </location>
</feature>
<keyword evidence="9" id="KW-0805">Transcription regulation</keyword>
<accession>A0A7I8VQC6</accession>
<evidence type="ECO:0000256" key="9">
    <source>
        <dbReference type="ARBA" id="ARBA00023015"/>
    </source>
</evidence>
<dbReference type="Proteomes" id="UP000549394">
    <property type="component" value="Unassembled WGS sequence"/>
</dbReference>
<evidence type="ECO:0000256" key="11">
    <source>
        <dbReference type="ARBA" id="ARBA00023163"/>
    </source>
</evidence>
<evidence type="ECO:0000313" key="17">
    <source>
        <dbReference type="Proteomes" id="UP000549394"/>
    </source>
</evidence>
<comment type="subcellular location">
    <subcellularLocation>
        <location evidence="1">Nucleus</location>
    </subcellularLocation>
</comment>
<evidence type="ECO:0000256" key="5">
    <source>
        <dbReference type="ARBA" id="ARBA00022771"/>
    </source>
</evidence>
<keyword evidence="12" id="KW-0539">Nucleus</keyword>
<evidence type="ECO:0000256" key="3">
    <source>
        <dbReference type="ARBA" id="ARBA00022553"/>
    </source>
</evidence>
<evidence type="ECO:0000256" key="4">
    <source>
        <dbReference type="ARBA" id="ARBA00022723"/>
    </source>
</evidence>
<feature type="region of interest" description="Disordered" evidence="13">
    <location>
        <begin position="737"/>
        <end position="768"/>
    </location>
</feature>
<dbReference type="FunFam" id="1.10.10.60:FF:000012">
    <property type="entry name" value="Metastasis-associated 1 family, member 3"/>
    <property type="match status" value="1"/>
</dbReference>
<organism evidence="16 17">
    <name type="scientific">Dimorphilus gyrociliatus</name>
    <dbReference type="NCBI Taxonomy" id="2664684"/>
    <lineage>
        <taxon>Eukaryota</taxon>
        <taxon>Metazoa</taxon>
        <taxon>Spiralia</taxon>
        <taxon>Lophotrochozoa</taxon>
        <taxon>Annelida</taxon>
        <taxon>Polychaeta</taxon>
        <taxon>Polychaeta incertae sedis</taxon>
        <taxon>Dinophilidae</taxon>
        <taxon>Dimorphilus</taxon>
    </lineage>
</organism>
<dbReference type="PANTHER" id="PTHR13859:SF11">
    <property type="entry name" value="GRUNGE, ISOFORM J"/>
    <property type="match status" value="1"/>
</dbReference>
<evidence type="ECO:0000256" key="2">
    <source>
        <dbReference type="ARBA" id="ARBA00022499"/>
    </source>
</evidence>
<evidence type="ECO:0000256" key="7">
    <source>
        <dbReference type="ARBA" id="ARBA00022843"/>
    </source>
</evidence>
<dbReference type="SUPFAM" id="SSF46689">
    <property type="entry name" value="Homeodomain-like"/>
    <property type="match status" value="1"/>
</dbReference>
<feature type="domain" description="SANT" evidence="15">
    <location>
        <begin position="63"/>
        <end position="115"/>
    </location>
</feature>
<dbReference type="GO" id="GO:0003677">
    <property type="term" value="F:DNA binding"/>
    <property type="evidence" value="ECO:0007669"/>
    <property type="project" value="UniProtKB-KW"/>
</dbReference>
<dbReference type="GO" id="GO:0005634">
    <property type="term" value="C:nucleus"/>
    <property type="evidence" value="ECO:0007669"/>
    <property type="project" value="UniProtKB-SubCell"/>
</dbReference>
<dbReference type="Pfam" id="PF03154">
    <property type="entry name" value="Atrophin-1"/>
    <property type="match status" value="1"/>
</dbReference>
<feature type="compositionally biased region" description="Basic and acidic residues" evidence="13">
    <location>
        <begin position="387"/>
        <end position="396"/>
    </location>
</feature>
<feature type="compositionally biased region" description="Polar residues" evidence="13">
    <location>
        <begin position="209"/>
        <end position="224"/>
    </location>
</feature>
<proteinExistence type="predicted"/>
<dbReference type="AlphaFoldDB" id="A0A7I8VQC6"/>
<name>A0A7I8VQC6_9ANNE</name>
<evidence type="ECO:0000259" key="15">
    <source>
        <dbReference type="PROSITE" id="PS51293"/>
    </source>
</evidence>
<dbReference type="InterPro" id="IPR000949">
    <property type="entry name" value="ELM2_dom"/>
</dbReference>
<dbReference type="SMART" id="SM00717">
    <property type="entry name" value="SANT"/>
    <property type="match status" value="1"/>
</dbReference>
<keyword evidence="2" id="KW-1017">Isopeptide bond</keyword>
<dbReference type="Gene3D" id="1.10.10.60">
    <property type="entry name" value="Homeodomain-like"/>
    <property type="match status" value="1"/>
</dbReference>
<feature type="region of interest" description="Disordered" evidence="13">
    <location>
        <begin position="493"/>
        <end position="551"/>
    </location>
</feature>
<dbReference type="CDD" id="cd11661">
    <property type="entry name" value="SANT_MTA3_like"/>
    <property type="match status" value="1"/>
</dbReference>
<keyword evidence="4" id="KW-0479">Metal-binding</keyword>
<dbReference type="InterPro" id="IPR001005">
    <property type="entry name" value="SANT/Myb"/>
</dbReference>
<dbReference type="PROSITE" id="PS51156">
    <property type="entry name" value="ELM2"/>
    <property type="match status" value="1"/>
</dbReference>
<evidence type="ECO:0000256" key="12">
    <source>
        <dbReference type="ARBA" id="ARBA00023242"/>
    </source>
</evidence>
<feature type="region of interest" description="Disordered" evidence="13">
    <location>
        <begin position="200"/>
        <end position="451"/>
    </location>
</feature>
<feature type="compositionally biased region" description="Polar residues" evidence="13">
    <location>
        <begin position="527"/>
        <end position="537"/>
    </location>
</feature>
<evidence type="ECO:0000256" key="13">
    <source>
        <dbReference type="SAM" id="MobiDB-lite"/>
    </source>
</evidence>
<keyword evidence="10" id="KW-0238">DNA-binding</keyword>
<feature type="region of interest" description="Disordered" evidence="13">
    <location>
        <begin position="121"/>
        <end position="157"/>
    </location>
</feature>
<evidence type="ECO:0000313" key="16">
    <source>
        <dbReference type="EMBL" id="CAD5117685.1"/>
    </source>
</evidence>
<protein>
    <submittedName>
        <fullName evidence="16">DgyrCDS6434</fullName>
    </submittedName>
</protein>
<keyword evidence="11" id="KW-0804">Transcription</keyword>
<evidence type="ECO:0000256" key="6">
    <source>
        <dbReference type="ARBA" id="ARBA00022833"/>
    </source>
</evidence>
<evidence type="ECO:0000256" key="8">
    <source>
        <dbReference type="ARBA" id="ARBA00022990"/>
    </source>
</evidence>
<keyword evidence="7" id="KW-0832">Ubl conjugation</keyword>
<feature type="compositionally biased region" description="Low complexity" evidence="13">
    <location>
        <begin position="371"/>
        <end position="380"/>
    </location>
</feature>
<dbReference type="EMBL" id="CAJFCJ010000007">
    <property type="protein sequence ID" value="CAD5117685.1"/>
    <property type="molecule type" value="Genomic_DNA"/>
</dbReference>